<protein>
    <submittedName>
        <fullName evidence="2">Uncharacterized protein</fullName>
    </submittedName>
</protein>
<accession>A0AAJ2BCT7</accession>
<gene>
    <name evidence="2" type="ORF">QE369_004268</name>
</gene>
<evidence type="ECO:0000256" key="1">
    <source>
        <dbReference type="SAM" id="MobiDB-lite"/>
    </source>
</evidence>
<comment type="caution">
    <text evidence="2">The sequence shown here is derived from an EMBL/GenBank/DDBJ whole genome shotgun (WGS) entry which is preliminary data.</text>
</comment>
<sequence>MHNQFLEIVRHSIWKFKSSVRTEIALMKARNHLSKLDRKPRYLIDNSLIGNATTHKTSWVSTGTSLWGDAVPIETGYECRFPLYSEDSEDKLYKETEFLVGLTALAREGLIEFVTSSELFQERLRQPRGRYIGHKTDDLNLFRGINARSIDGYLFDPKGSETSQDARINQCTDEEFLAIKKLLSNGGTGKKITFDAWHLYTVQKHKLSGFLTMDFKLVKASSKGGLFARPPALLPSDVAKNIGLRPIKPVWLTYKDVTWFARHDMSISEISKKSDGTDTQRHKPQSKVSHPMKKKLPSADDVKGVLVDTKLSCVNIQYADADGGLHEISMDLPNAMYLLSLLKSIQLNLDIPFPDDPRDPASPVLRPSDR</sequence>
<name>A0AAJ2BCT7_9HYPH</name>
<dbReference type="AlphaFoldDB" id="A0AAJ2BCT7"/>
<organism evidence="2 3">
    <name type="scientific">Agrobacterium larrymoorei</name>
    <dbReference type="NCBI Taxonomy" id="160699"/>
    <lineage>
        <taxon>Bacteria</taxon>
        <taxon>Pseudomonadati</taxon>
        <taxon>Pseudomonadota</taxon>
        <taxon>Alphaproteobacteria</taxon>
        <taxon>Hyphomicrobiales</taxon>
        <taxon>Rhizobiaceae</taxon>
        <taxon>Rhizobium/Agrobacterium group</taxon>
        <taxon>Agrobacterium</taxon>
    </lineage>
</organism>
<proteinExistence type="predicted"/>
<evidence type="ECO:0000313" key="2">
    <source>
        <dbReference type="EMBL" id="MDR6104071.1"/>
    </source>
</evidence>
<feature type="compositionally biased region" description="Basic and acidic residues" evidence="1">
    <location>
        <begin position="271"/>
        <end position="281"/>
    </location>
</feature>
<feature type="region of interest" description="Disordered" evidence="1">
    <location>
        <begin position="271"/>
        <end position="296"/>
    </location>
</feature>
<reference evidence="2" key="1">
    <citation type="submission" date="2023-08" db="EMBL/GenBank/DDBJ databases">
        <title>Functional and genomic diversity of the sorghum phyllosphere microbiome.</title>
        <authorList>
            <person name="Shade A."/>
        </authorList>
    </citation>
    <scope>NUCLEOTIDE SEQUENCE</scope>
    <source>
        <strain evidence="2">SORGH_AS_0974</strain>
    </source>
</reference>
<evidence type="ECO:0000313" key="3">
    <source>
        <dbReference type="Proteomes" id="UP001255601"/>
    </source>
</evidence>
<feature type="compositionally biased region" description="Basic residues" evidence="1">
    <location>
        <begin position="282"/>
        <end position="296"/>
    </location>
</feature>
<dbReference type="Proteomes" id="UP001255601">
    <property type="component" value="Unassembled WGS sequence"/>
</dbReference>
<dbReference type="EMBL" id="JAVIZC010000003">
    <property type="protein sequence ID" value="MDR6104071.1"/>
    <property type="molecule type" value="Genomic_DNA"/>
</dbReference>